<accession>A0A6C0IKE6</accession>
<sequence length="158" mass="18879">MPTHTQEQKEWIKKLHTMLMAGISYPPNPTPHQRSLRYKRGIEYALEDDGETIFNLEAASRVPSAPNISTILYSRTKVWEEQLYSSINRQFVIYPEHKRYYNSFVSVMKRYRKEYRKHFLRKCVIPQAKLEKTRSILFEETQLPEEILRSIVSYVSYA</sequence>
<protein>
    <submittedName>
        <fullName evidence="1">Uncharacterized protein</fullName>
    </submittedName>
</protein>
<name>A0A6C0IKE6_9ZZZZ</name>
<evidence type="ECO:0000313" key="1">
    <source>
        <dbReference type="EMBL" id="QHT93299.1"/>
    </source>
</evidence>
<dbReference type="AlphaFoldDB" id="A0A6C0IKE6"/>
<reference evidence="1" key="1">
    <citation type="journal article" date="2020" name="Nature">
        <title>Giant virus diversity and host interactions through global metagenomics.</title>
        <authorList>
            <person name="Schulz F."/>
            <person name="Roux S."/>
            <person name="Paez-Espino D."/>
            <person name="Jungbluth S."/>
            <person name="Walsh D.A."/>
            <person name="Denef V.J."/>
            <person name="McMahon K.D."/>
            <person name="Konstantinidis K.T."/>
            <person name="Eloe-Fadrosh E.A."/>
            <person name="Kyrpides N.C."/>
            <person name="Woyke T."/>
        </authorList>
    </citation>
    <scope>NUCLEOTIDE SEQUENCE</scope>
    <source>
        <strain evidence="1">GVMAG-M-3300024252-29</strain>
    </source>
</reference>
<proteinExistence type="predicted"/>
<dbReference type="EMBL" id="MN740207">
    <property type="protein sequence ID" value="QHT93299.1"/>
    <property type="molecule type" value="Genomic_DNA"/>
</dbReference>
<organism evidence="1">
    <name type="scientific">viral metagenome</name>
    <dbReference type="NCBI Taxonomy" id="1070528"/>
    <lineage>
        <taxon>unclassified sequences</taxon>
        <taxon>metagenomes</taxon>
        <taxon>organismal metagenomes</taxon>
    </lineage>
</organism>